<dbReference type="InterPro" id="IPR024623">
    <property type="entry name" value="YtxH"/>
</dbReference>
<reference evidence="3" key="3">
    <citation type="submission" date="2023-07" db="EMBL/GenBank/DDBJ databases">
        <title>Whole Genome Sequencing of Colonoscopy isolates.</title>
        <authorList>
            <person name="Surve S.V."/>
            <person name="Valls R.A."/>
            <person name="Barrak K.E."/>
            <person name="Gardner T.B."/>
            <person name="O'Toole G.A."/>
        </authorList>
    </citation>
    <scope>NUCLEOTIDE SEQUENCE</scope>
    <source>
        <strain evidence="3">GP0012</strain>
    </source>
</reference>
<evidence type="ECO:0000313" key="4">
    <source>
        <dbReference type="EMBL" id="RSI73176.1"/>
    </source>
</evidence>
<dbReference type="Proteomes" id="UP000269984">
    <property type="component" value="Unassembled WGS sequence"/>
</dbReference>
<reference evidence="4 6" key="2">
    <citation type="submission" date="2018-11" db="EMBL/GenBank/DDBJ databases">
        <title>Species Designations Belie Phenotypic and Genotypic Heterogeneity in Oral Streptococci.</title>
        <authorList>
            <person name="Velsko I."/>
        </authorList>
    </citation>
    <scope>NUCLEOTIDE SEQUENCE [LARGE SCALE GENOMIC DNA]</scope>
    <source>
        <strain evidence="4 6">BCC11</strain>
    </source>
</reference>
<organism evidence="2 5">
    <name type="scientific">Streptococcus oralis</name>
    <dbReference type="NCBI Taxonomy" id="1303"/>
    <lineage>
        <taxon>Bacteria</taxon>
        <taxon>Bacillati</taxon>
        <taxon>Bacillota</taxon>
        <taxon>Bacilli</taxon>
        <taxon>Lactobacillales</taxon>
        <taxon>Streptococcaceae</taxon>
        <taxon>Streptococcus</taxon>
    </lineage>
</organism>
<dbReference type="EMBL" id="JAUONQ010000001">
    <property type="protein sequence ID" value="MDO6347430.1"/>
    <property type="molecule type" value="Genomic_DNA"/>
</dbReference>
<dbReference type="Proteomes" id="UP001170022">
    <property type="component" value="Unassembled WGS sequence"/>
</dbReference>
<evidence type="ECO:0000313" key="2">
    <source>
        <dbReference type="EMBL" id="KEQ50284.1"/>
    </source>
</evidence>
<dbReference type="AlphaFoldDB" id="A0A081R511"/>
<comment type="caution">
    <text evidence="2">The sequence shown here is derived from an EMBL/GenBank/DDBJ whole genome shotgun (WGS) entry which is preliminary data.</text>
</comment>
<gene>
    <name evidence="4" type="ORF">D8857_03660</name>
    <name evidence="3" type="ORF">Q4441_02380</name>
    <name evidence="2" type="ORF">SK143_0335</name>
</gene>
<dbReference type="RefSeq" id="WP_000517391.1">
    <property type="nucleotide sequence ID" value="NZ_CP029257.1"/>
</dbReference>
<dbReference type="PATRIC" id="fig|1303.44.peg.298"/>
<protein>
    <submittedName>
        <fullName evidence="3">YtxH domain-containing protein</fullName>
    </submittedName>
    <submittedName>
        <fullName evidence="2">YtxH-like family protein</fullName>
    </submittedName>
    <submittedName>
        <fullName evidence="4">YtxH-like protein</fullName>
    </submittedName>
</protein>
<dbReference type="EMBL" id="RJNP01000003">
    <property type="protein sequence ID" value="RSI73176.1"/>
    <property type="molecule type" value="Genomic_DNA"/>
</dbReference>
<name>A0A081R511_STROR</name>
<proteinExistence type="predicted"/>
<dbReference type="STRING" id="1303.SORDD17_01243"/>
<dbReference type="EMBL" id="JPGB01000004">
    <property type="protein sequence ID" value="KEQ50284.1"/>
    <property type="molecule type" value="Genomic_DNA"/>
</dbReference>
<evidence type="ECO:0000256" key="1">
    <source>
        <dbReference type="SAM" id="SignalP"/>
    </source>
</evidence>
<dbReference type="Pfam" id="PF12732">
    <property type="entry name" value="YtxH"/>
    <property type="match status" value="1"/>
</dbReference>
<sequence>MGKLSSILLGTVSGAALALFLTSDKGKQVCSQAQDFLDDLREDPEYAREQVCEKLTEVKEQATDFVLKTKEQVESGEITFDSVLDQAKNCARQATEASKETFNNLKEQWQEQSTTPDVAEDQEEIIIDITEV</sequence>
<dbReference type="Proteomes" id="UP000028098">
    <property type="component" value="Unassembled WGS sequence"/>
</dbReference>
<reference evidence="2 5" key="1">
    <citation type="submission" date="2014-05" db="EMBL/GenBank/DDBJ databases">
        <authorList>
            <person name="Daugherty S.C."/>
            <person name="Tallon L.J."/>
            <person name="Sadzewicz L."/>
            <person name="Kilian M."/>
            <person name="Tettelin H."/>
        </authorList>
    </citation>
    <scope>NUCLEOTIDE SEQUENCE [LARGE SCALE GENOMIC DNA]</scope>
    <source>
        <strain evidence="2 5">SK143</strain>
    </source>
</reference>
<feature type="signal peptide" evidence="1">
    <location>
        <begin position="1"/>
        <end position="18"/>
    </location>
</feature>
<keyword evidence="1" id="KW-0732">Signal</keyword>
<accession>A0A081R511</accession>
<evidence type="ECO:0000313" key="3">
    <source>
        <dbReference type="EMBL" id="MDO6347430.1"/>
    </source>
</evidence>
<evidence type="ECO:0000313" key="5">
    <source>
        <dbReference type="Proteomes" id="UP000028098"/>
    </source>
</evidence>
<evidence type="ECO:0000313" key="6">
    <source>
        <dbReference type="Proteomes" id="UP000269984"/>
    </source>
</evidence>
<feature type="chain" id="PRO_5042676768" evidence="1">
    <location>
        <begin position="19"/>
        <end position="132"/>
    </location>
</feature>